<protein>
    <submittedName>
        <fullName evidence="7">D-cysteine desulfhydrase</fullName>
    </submittedName>
</protein>
<dbReference type="InterPro" id="IPR036052">
    <property type="entry name" value="TrpB-like_PALP_sf"/>
</dbReference>
<accession>A0A1D7Y453</accession>
<feature type="active site" description="Nucleophile" evidence="4">
    <location>
        <position position="75"/>
    </location>
</feature>
<dbReference type="Gene3D" id="3.40.50.1100">
    <property type="match status" value="2"/>
</dbReference>
<evidence type="ECO:0000256" key="3">
    <source>
        <dbReference type="ARBA" id="ARBA00022898"/>
    </source>
</evidence>
<evidence type="ECO:0000256" key="1">
    <source>
        <dbReference type="ARBA" id="ARBA00001933"/>
    </source>
</evidence>
<dbReference type="InterPro" id="IPR027278">
    <property type="entry name" value="ACCD_DCysDesulf"/>
</dbReference>
<dbReference type="AlphaFoldDB" id="A0A1D7Y453"/>
<dbReference type="GO" id="GO:0019148">
    <property type="term" value="F:D-cysteine desulfhydrase activity"/>
    <property type="evidence" value="ECO:0007669"/>
    <property type="project" value="TreeGrafter"/>
</dbReference>
<evidence type="ECO:0000256" key="2">
    <source>
        <dbReference type="ARBA" id="ARBA00008639"/>
    </source>
</evidence>
<dbReference type="Pfam" id="PF00291">
    <property type="entry name" value="PALP"/>
    <property type="match status" value="1"/>
</dbReference>
<comment type="cofactor">
    <cofactor evidence="1">
        <name>pyridoxal 5'-phosphate</name>
        <dbReference type="ChEBI" id="CHEBI:597326"/>
    </cofactor>
</comment>
<keyword evidence="3 5" id="KW-0663">Pyridoxal phosphate</keyword>
<dbReference type="SUPFAM" id="SSF53686">
    <property type="entry name" value="Tryptophan synthase beta subunit-like PLP-dependent enzymes"/>
    <property type="match status" value="1"/>
</dbReference>
<feature type="modified residue" description="N6-(pyridoxal phosphate)lysine" evidence="5">
    <location>
        <position position="48"/>
    </location>
</feature>
<sequence>MSHSPVPLGTFPTPVEPAPRLAAALGLEPGDLWIKRDDLTGLGGGGNKIRKLEWTVGAALAEGADTLVTTGAPQSNHARLTAAAGARLGLDVVLVLRGAPGASRSGNLALDGLFGARLAWAGEVDRAGLDAAAAEVCARLRAGGARPALIPFGGSGVLGAQGYVRCGEELDEQVPQLRTVVVALGSGGTMAGLVAALGAGSVLGVDVGALTDPAAAVVEFAAPLATQEVTAKGLRVRRDQVGAGYATLTGPAAQALRLAARTEGLVLDPVYTGRALAGLHAAVQDGDIRPGEKTVFVHTGGLPGLFGHADAIAFAEEGAGTFGG</sequence>
<dbReference type="PANTHER" id="PTHR43780">
    <property type="entry name" value="1-AMINOCYCLOPROPANE-1-CARBOXYLATE DEAMINASE-RELATED"/>
    <property type="match status" value="1"/>
</dbReference>
<evidence type="ECO:0000313" key="7">
    <source>
        <dbReference type="EMBL" id="AOR30365.1"/>
    </source>
</evidence>
<dbReference type="InterPro" id="IPR001926">
    <property type="entry name" value="TrpB-like_PALP"/>
</dbReference>
<dbReference type="EMBL" id="CP017248">
    <property type="protein sequence ID" value="AOR30365.1"/>
    <property type="molecule type" value="Genomic_DNA"/>
</dbReference>
<dbReference type="KEGG" id="spun:BFF78_04225"/>
<evidence type="ECO:0000313" key="8">
    <source>
        <dbReference type="Proteomes" id="UP000094960"/>
    </source>
</evidence>
<dbReference type="RefSeq" id="WP_069777018.1">
    <property type="nucleotide sequence ID" value="NZ_CP017248.1"/>
</dbReference>
<dbReference type="PIRSF" id="PIRSF006278">
    <property type="entry name" value="ACCD_DCysDesulf"/>
    <property type="match status" value="1"/>
</dbReference>
<gene>
    <name evidence="7" type="ORF">BFF78_04225</name>
</gene>
<evidence type="ECO:0000256" key="4">
    <source>
        <dbReference type="PIRSR" id="PIRSR006278-1"/>
    </source>
</evidence>
<dbReference type="GO" id="GO:1901605">
    <property type="term" value="P:alpha-amino acid metabolic process"/>
    <property type="evidence" value="ECO:0007669"/>
    <property type="project" value="UniProtKB-ARBA"/>
</dbReference>
<name>A0A1D7Y453_9ACTN</name>
<reference evidence="8" key="1">
    <citation type="submission" date="2016-09" db="EMBL/GenBank/DDBJ databases">
        <title>Streptomyces puniciscabiei strain:TW1S1 Genome sequencing and assembly.</title>
        <authorList>
            <person name="Kim M.-K."/>
            <person name="Kim S.B."/>
        </authorList>
    </citation>
    <scope>NUCLEOTIDE SEQUENCE [LARGE SCALE GENOMIC DNA]</scope>
    <source>
        <strain evidence="8">TW1S1</strain>
    </source>
</reference>
<proteinExistence type="inferred from homology"/>
<evidence type="ECO:0000259" key="6">
    <source>
        <dbReference type="Pfam" id="PF00291"/>
    </source>
</evidence>
<comment type="similarity">
    <text evidence="2">Belongs to the ACC deaminase/D-cysteine desulfhydrase family.</text>
</comment>
<keyword evidence="8" id="KW-1185">Reference proteome</keyword>
<dbReference type="Proteomes" id="UP000094960">
    <property type="component" value="Chromosome"/>
</dbReference>
<dbReference type="PANTHER" id="PTHR43780:SF2">
    <property type="entry name" value="1-AMINOCYCLOPROPANE-1-CARBOXYLATE DEAMINASE-RELATED"/>
    <property type="match status" value="1"/>
</dbReference>
<feature type="domain" description="Tryptophan synthase beta chain-like PALP" evidence="6">
    <location>
        <begin position="8"/>
        <end position="300"/>
    </location>
</feature>
<organism evidence="7 8">
    <name type="scientific">Streptomyces fodineus</name>
    <dbReference type="NCBI Taxonomy" id="1904616"/>
    <lineage>
        <taxon>Bacteria</taxon>
        <taxon>Bacillati</taxon>
        <taxon>Actinomycetota</taxon>
        <taxon>Actinomycetes</taxon>
        <taxon>Kitasatosporales</taxon>
        <taxon>Streptomycetaceae</taxon>
        <taxon>Streptomyces</taxon>
    </lineage>
</organism>
<evidence type="ECO:0000256" key="5">
    <source>
        <dbReference type="PIRSR" id="PIRSR006278-2"/>
    </source>
</evidence>